<name>A0A9X2D897_9ACTN</name>
<evidence type="ECO:0000256" key="9">
    <source>
        <dbReference type="ARBA" id="ARBA00023204"/>
    </source>
</evidence>
<proteinExistence type="inferred from homology"/>
<protein>
    <recommendedName>
        <fullName evidence="11">RecBCD enzyme subunit RecD</fullName>
        <ecNumber evidence="11">5.6.2.3</ecNumber>
    </recommendedName>
    <alternativeName>
        <fullName evidence="11">DNA 5'-3' helicase subunit RecD</fullName>
    </alternativeName>
    <alternativeName>
        <fullName evidence="11">Exonuclease V subunit RecD</fullName>
        <shortName evidence="11">ExoV subunit RecD</shortName>
    </alternativeName>
    <alternativeName>
        <fullName evidence="11">Helicase/nuclease RecBCD subunit RecD</fullName>
    </alternativeName>
</protein>
<dbReference type="EMBL" id="JAMOIL010000011">
    <property type="protein sequence ID" value="MCM0620612.1"/>
    <property type="molecule type" value="Genomic_DNA"/>
</dbReference>
<evidence type="ECO:0000259" key="13">
    <source>
        <dbReference type="Pfam" id="PF21185"/>
    </source>
</evidence>
<dbReference type="InterPro" id="IPR049550">
    <property type="entry name" value="RecD_N"/>
</dbReference>
<dbReference type="InterPro" id="IPR027417">
    <property type="entry name" value="P-loop_NTPase"/>
</dbReference>
<dbReference type="InterPro" id="IPR027785">
    <property type="entry name" value="UvrD-like_helicase_C"/>
</dbReference>
<keyword evidence="9 11" id="KW-0234">DNA repair</keyword>
<dbReference type="GO" id="GO:0003677">
    <property type="term" value="F:DNA binding"/>
    <property type="evidence" value="ECO:0007669"/>
    <property type="project" value="UniProtKB-UniRule"/>
</dbReference>
<dbReference type="Gene3D" id="1.10.10.1020">
    <property type="entry name" value="RecBCD complex, subunit RecD, N-terminal domain"/>
    <property type="match status" value="1"/>
</dbReference>
<evidence type="ECO:0000256" key="3">
    <source>
        <dbReference type="ARBA" id="ARBA00022763"/>
    </source>
</evidence>
<keyword evidence="15" id="KW-1185">Reference proteome</keyword>
<comment type="similarity">
    <text evidence="11">Belongs to the RecD family.</text>
</comment>
<keyword evidence="8 11" id="KW-0238">DNA-binding</keyword>
<keyword evidence="4 11" id="KW-0378">Hydrolase</keyword>
<comment type="caution">
    <text evidence="14">The sequence shown here is derived from an EMBL/GenBank/DDBJ whole genome shotgun (WGS) entry which is preliminary data.</text>
</comment>
<dbReference type="Proteomes" id="UP001139485">
    <property type="component" value="Unassembled WGS sequence"/>
</dbReference>
<feature type="domain" description="UvrD-like helicase C-terminal" evidence="12">
    <location>
        <begin position="580"/>
        <end position="626"/>
    </location>
</feature>
<dbReference type="AlphaFoldDB" id="A0A9X2D897"/>
<keyword evidence="1 11" id="KW-0540">Nuclease</keyword>
<dbReference type="GO" id="GO:0017116">
    <property type="term" value="F:single-stranded DNA helicase activity"/>
    <property type="evidence" value="ECO:0007669"/>
    <property type="project" value="TreeGrafter"/>
</dbReference>
<dbReference type="HAMAP" id="MF_01487">
    <property type="entry name" value="RecD"/>
    <property type="match status" value="1"/>
</dbReference>
<dbReference type="RefSeq" id="WP_250827204.1">
    <property type="nucleotide sequence ID" value="NZ_JAMOIL010000011.1"/>
</dbReference>
<comment type="miscellaneous">
    <text evidence="11">In the RecBCD complex, RecB has a slow 3'-5' helicase, an exonuclease activity and loads RecA onto ssDNA, RecD has a fast 5'-3' helicase activity, while RecC stimulates the ATPase and processivity of the RecB helicase and contributes to recognition of the Chi site.</text>
</comment>
<dbReference type="Pfam" id="PF21185">
    <property type="entry name" value="RecD_N"/>
    <property type="match status" value="1"/>
</dbReference>
<dbReference type="InterPro" id="IPR006344">
    <property type="entry name" value="RecD"/>
</dbReference>
<feature type="domain" description="RecBCD enzyme subunit RecD N-terminal" evidence="13">
    <location>
        <begin position="48"/>
        <end position="164"/>
    </location>
</feature>
<dbReference type="InterPro" id="IPR041851">
    <property type="entry name" value="RecD_N_sf"/>
</dbReference>
<dbReference type="GO" id="GO:0009338">
    <property type="term" value="C:exodeoxyribonuclease V complex"/>
    <property type="evidence" value="ECO:0007669"/>
    <property type="project" value="InterPro"/>
</dbReference>
<evidence type="ECO:0000256" key="1">
    <source>
        <dbReference type="ARBA" id="ARBA00022722"/>
    </source>
</evidence>
<evidence type="ECO:0000259" key="12">
    <source>
        <dbReference type="Pfam" id="PF13538"/>
    </source>
</evidence>
<dbReference type="Gene3D" id="3.40.50.300">
    <property type="entry name" value="P-loop containing nucleotide triphosphate hydrolases"/>
    <property type="match status" value="3"/>
</dbReference>
<keyword evidence="2 11" id="KW-0547">Nucleotide-binding</keyword>
<dbReference type="SUPFAM" id="SSF52540">
    <property type="entry name" value="P-loop containing nucleoside triphosphate hydrolases"/>
    <property type="match status" value="1"/>
</dbReference>
<comment type="catalytic activity">
    <reaction evidence="11">
        <text>ATP + H2O = ADP + phosphate + H(+)</text>
        <dbReference type="Rhea" id="RHEA:13065"/>
        <dbReference type="ChEBI" id="CHEBI:15377"/>
        <dbReference type="ChEBI" id="CHEBI:15378"/>
        <dbReference type="ChEBI" id="CHEBI:30616"/>
        <dbReference type="ChEBI" id="CHEBI:43474"/>
        <dbReference type="ChEBI" id="CHEBI:456216"/>
        <dbReference type="EC" id="5.6.2.3"/>
    </reaction>
</comment>
<feature type="binding site" evidence="11">
    <location>
        <begin position="228"/>
        <end position="235"/>
    </location>
    <ligand>
        <name>ATP</name>
        <dbReference type="ChEBI" id="CHEBI:30616"/>
    </ligand>
</feature>
<dbReference type="Pfam" id="PF13538">
    <property type="entry name" value="UvrD_C_2"/>
    <property type="match status" value="1"/>
</dbReference>
<dbReference type="GO" id="GO:0043139">
    <property type="term" value="F:5'-3' DNA helicase activity"/>
    <property type="evidence" value="ECO:0007669"/>
    <property type="project" value="UniProtKB-UniRule"/>
</dbReference>
<dbReference type="EC" id="5.6.2.3" evidence="11"/>
<evidence type="ECO:0000256" key="11">
    <source>
        <dbReference type="HAMAP-Rule" id="MF_01487"/>
    </source>
</evidence>
<comment type="function">
    <text evidence="11">A helicase/nuclease that prepares dsDNA breaks (DSB) for recombinational DNA repair. Binds to DSBs and unwinds DNA via a highly rapid and processive ATP-dependent bidirectional helicase activity. Unwinds dsDNA until it encounters a Chi (crossover hotspot instigator) sequence from the 3' direction. Cuts ssDNA a few nucleotides 3' to the Chi site. The properties and activities of the enzyme are changed at Chi. The Chi-altered holoenzyme produces a long 3'-ssDNA overhang and facilitates RecA-binding to the ssDNA for homologous DNA recombination and repair. Holoenzyme degrades any linearized DNA that is unable to undergo homologous recombination. In the holoenzyme this subunit has ssDNA-dependent ATPase and 5'-3' helicase activity. When added to pre-assembled RecBC greatly stimulates nuclease activity and augments holoenzyme processivity. Negatively regulates the RecA-loading ability of RecBCD.</text>
</comment>
<gene>
    <name evidence="11 14" type="primary">recD</name>
    <name evidence="14" type="ORF">M8330_09935</name>
</gene>
<keyword evidence="6 11" id="KW-0269">Exonuclease</keyword>
<evidence type="ECO:0000313" key="14">
    <source>
        <dbReference type="EMBL" id="MCM0620612.1"/>
    </source>
</evidence>
<evidence type="ECO:0000256" key="7">
    <source>
        <dbReference type="ARBA" id="ARBA00022840"/>
    </source>
</evidence>
<evidence type="ECO:0000256" key="4">
    <source>
        <dbReference type="ARBA" id="ARBA00022801"/>
    </source>
</evidence>
<dbReference type="CDD" id="cd17933">
    <property type="entry name" value="DEXSc_RecD-like"/>
    <property type="match status" value="1"/>
</dbReference>
<evidence type="ECO:0000256" key="8">
    <source>
        <dbReference type="ARBA" id="ARBA00023125"/>
    </source>
</evidence>
<evidence type="ECO:0000256" key="10">
    <source>
        <dbReference type="ARBA" id="ARBA00023235"/>
    </source>
</evidence>
<dbReference type="NCBIfam" id="TIGR01447">
    <property type="entry name" value="recD"/>
    <property type="match status" value="1"/>
</dbReference>
<dbReference type="GO" id="GO:0005524">
    <property type="term" value="F:ATP binding"/>
    <property type="evidence" value="ECO:0007669"/>
    <property type="project" value="UniProtKB-UniRule"/>
</dbReference>
<evidence type="ECO:0000256" key="2">
    <source>
        <dbReference type="ARBA" id="ARBA00022741"/>
    </source>
</evidence>
<evidence type="ECO:0000256" key="5">
    <source>
        <dbReference type="ARBA" id="ARBA00022806"/>
    </source>
</evidence>
<evidence type="ECO:0000313" key="15">
    <source>
        <dbReference type="Proteomes" id="UP001139485"/>
    </source>
</evidence>
<dbReference type="GO" id="GO:0008854">
    <property type="term" value="F:exodeoxyribonuclease V activity"/>
    <property type="evidence" value="ECO:0007669"/>
    <property type="project" value="InterPro"/>
</dbReference>
<sequence length="655" mass="68344">MTAATPTPTPIQAPRVASAPLAIHEPFEAHDARLAARATGTPAVLNAAGVLEATDVHVATRLAAVGGEDDQAVVLAVALAVRALRRGSVCVDPVATAAEVAAELSAALEPDQDAAGSEPEPAARAAVRAASAVTWPEASAWRAALAASPLVAQGALRLEGDDLYLDRYHRLETQVADDLLARGAAPAPEVDETVLEASLVGVRGGRFSPEQEAAAVQAVRSWTTVLTGGPGTGKTTTVARTLVLLAAQAAAAPERHGRPLSVALAAPTGKAATRLEEAVAAELDALGPDAADGLGPLAGVTLHRLLGWRADNQTRFRHDRGNRLGHEVVVVDESSMVDLTLMARLLEAVRPTSRLLLVGDPRQLTSVGAGAVLADVVRGLSVDAGSDAGSEASTSPVAALSTNFRSTEHIKAVAEALRAGDADEVVAQLRATSAEVELVEVEDDEDPSDLLRPSLVAHARELRELAAAGEHAQALRLLDRQRLLCAHRDGPAGVRTWNRRVETWLAEEVGPLAVGRGLPGWYAGRPLLVASNDYALDVYNGETGVAVLRPEDGRLRAWISGSDGARELAPGRLQDIETMHAMTVHKAQGSQAESVTLLLPPAGSRLLTRELFYTALTRAQRHVRVIGSEAAVRAAVATQAQRATGLAARLRAGTR</sequence>
<keyword evidence="7 11" id="KW-0067">ATP-binding</keyword>
<dbReference type="PANTHER" id="PTHR43788">
    <property type="entry name" value="DNA2/NAM7 HELICASE FAMILY MEMBER"/>
    <property type="match status" value="1"/>
</dbReference>
<comment type="subunit">
    <text evidence="11">Heterotrimer of RecB, RecC and RecD. All subunits contribute to DNA-binding.</text>
</comment>
<evidence type="ECO:0000256" key="6">
    <source>
        <dbReference type="ARBA" id="ARBA00022839"/>
    </source>
</evidence>
<dbReference type="CDD" id="cd18809">
    <property type="entry name" value="SF1_C_RecD"/>
    <property type="match status" value="1"/>
</dbReference>
<dbReference type="GO" id="GO:0000724">
    <property type="term" value="P:double-strand break repair via homologous recombination"/>
    <property type="evidence" value="ECO:0007669"/>
    <property type="project" value="UniProtKB-UniRule"/>
</dbReference>
<dbReference type="InterPro" id="IPR050534">
    <property type="entry name" value="Coronavir_polyprotein_1ab"/>
</dbReference>
<keyword evidence="10 11" id="KW-0413">Isomerase</keyword>
<dbReference type="Pfam" id="PF13245">
    <property type="entry name" value="AAA_19"/>
    <property type="match status" value="1"/>
</dbReference>
<reference evidence="14" key="1">
    <citation type="submission" date="2022-05" db="EMBL/GenBank/DDBJ databases">
        <authorList>
            <person name="Tuo L."/>
        </authorList>
    </citation>
    <scope>NUCLEOTIDE SEQUENCE</scope>
    <source>
        <strain evidence="14">BSK12Z-4</strain>
    </source>
</reference>
<keyword evidence="3 11" id="KW-0227">DNA damage</keyword>
<organism evidence="14 15">
    <name type="scientific">Nocardioides bruguierae</name>
    <dbReference type="NCBI Taxonomy" id="2945102"/>
    <lineage>
        <taxon>Bacteria</taxon>
        <taxon>Bacillati</taxon>
        <taxon>Actinomycetota</taxon>
        <taxon>Actinomycetes</taxon>
        <taxon>Propionibacteriales</taxon>
        <taxon>Nocardioidaceae</taxon>
        <taxon>Nocardioides</taxon>
    </lineage>
</organism>
<accession>A0A9X2D897</accession>
<keyword evidence="5 11" id="KW-0347">Helicase</keyword>
<dbReference type="PANTHER" id="PTHR43788:SF6">
    <property type="entry name" value="DNA HELICASE B"/>
    <property type="match status" value="1"/>
</dbReference>